<dbReference type="PANTHER" id="PTHR43289">
    <property type="entry name" value="MITOGEN-ACTIVATED PROTEIN KINASE KINASE KINASE 20-RELATED"/>
    <property type="match status" value="1"/>
</dbReference>
<accession>A0ABZ2JXR2</accession>
<name>A0ABZ2JXR2_9BACT</name>
<evidence type="ECO:0000256" key="1">
    <source>
        <dbReference type="ARBA" id="ARBA00022679"/>
    </source>
</evidence>
<dbReference type="PROSITE" id="PS50011">
    <property type="entry name" value="PROTEIN_KINASE_DOM"/>
    <property type="match status" value="1"/>
</dbReference>
<dbReference type="Pfam" id="PF00069">
    <property type="entry name" value="Pkinase"/>
    <property type="match status" value="1"/>
</dbReference>
<dbReference type="RefSeq" id="WP_394841896.1">
    <property type="nucleotide sequence ID" value="NZ_CP089982.1"/>
</dbReference>
<protein>
    <submittedName>
        <fullName evidence="6">Serine/threonine-protein kinase</fullName>
    </submittedName>
</protein>
<dbReference type="PANTHER" id="PTHR43289:SF6">
    <property type="entry name" value="SERINE_THREONINE-PROTEIN KINASE NEKL-3"/>
    <property type="match status" value="1"/>
</dbReference>
<evidence type="ECO:0000256" key="2">
    <source>
        <dbReference type="ARBA" id="ARBA00022741"/>
    </source>
</evidence>
<dbReference type="Proteomes" id="UP001379533">
    <property type="component" value="Chromosome"/>
</dbReference>
<sequence>MRAGDVFAGRYAIELEAGQGAAGIVYRAIDRKGGRLVALKVLRGVDADPDAVRRFVAEAGALERLDHPAIVRYVGHGFSERGEPFLAMEWIEGESLGARLVGNPPGMDIREVVVLGHRLAGALTAVHASGIVHRDVKPSNILLAFGRAGEAKLTDFGVARDERATHSTTSGTILGTIGYLSPEQASGDRKLDGRADLFSLGCVLFRCLTNREPFEGDDALTVIAKVLLGRAPRVSELRADVPKALDALIARMLAKDPDARPASAHEVQRELARIGARIGLGLSTGTAPARWRRPFAIGIALAAGLAIIAPFQLAAKPPRPPPSSLEAPNPACTLEAAELYEQGVQEVHDSREGHGRRLFERATELDPSCAPAHLQLVVTGETSASPVHPRERLRRTLALRDRLGERDRLVLDAWTALVGPSAPNHEEALRILDDAVRGYPHDAELLMRAGLRKSYAATDRAAYEAALELERRATFIDPTFAAAWQVQGIILGYMGRTEEKLRALDRCLEASPQSTDCIDGRMLVLKRLGRCEESVAESRRELGLGVQESNLYWHFATNLASVGASRPEIEEALTQRWNRLPAEKREWMILSERVRVAAWMGEFETALHAVDQLAHIAATTSDIDAHLRLAVVSSGLLLELGRSTDASLAARRFLQRRNVWVKGLGRVVGTSYYDPLLIATQLEDGSLTPSGWHKTMDEWEEANRTRLNDFQRWVMRWGTAIGPRIGATEAIAREPHGDPAVRSSSEFARLIGVMDGYEGRIRLLAGDARAAAPLLESSARSCNSLDFPFLNVQAHLWLGMAREQLGEISAACEAYRFVIDRWGNGKLRSKSAEEAKQRRHRLGC</sequence>
<feature type="domain" description="Protein kinase" evidence="5">
    <location>
        <begin position="11"/>
        <end position="272"/>
    </location>
</feature>
<proteinExistence type="predicted"/>
<dbReference type="InterPro" id="IPR000719">
    <property type="entry name" value="Prot_kinase_dom"/>
</dbReference>
<dbReference type="PROSITE" id="PS00108">
    <property type="entry name" value="PROTEIN_KINASE_ST"/>
    <property type="match status" value="1"/>
</dbReference>
<dbReference type="Gene3D" id="3.30.200.20">
    <property type="entry name" value="Phosphorylase Kinase, domain 1"/>
    <property type="match status" value="1"/>
</dbReference>
<evidence type="ECO:0000313" key="7">
    <source>
        <dbReference type="Proteomes" id="UP001379533"/>
    </source>
</evidence>
<dbReference type="SUPFAM" id="SSF56112">
    <property type="entry name" value="Protein kinase-like (PK-like)"/>
    <property type="match status" value="1"/>
</dbReference>
<keyword evidence="1" id="KW-0808">Transferase</keyword>
<dbReference type="InterPro" id="IPR011990">
    <property type="entry name" value="TPR-like_helical_dom_sf"/>
</dbReference>
<keyword evidence="3 6" id="KW-0418">Kinase</keyword>
<evidence type="ECO:0000259" key="5">
    <source>
        <dbReference type="PROSITE" id="PS50011"/>
    </source>
</evidence>
<evidence type="ECO:0000256" key="3">
    <source>
        <dbReference type="ARBA" id="ARBA00022777"/>
    </source>
</evidence>
<dbReference type="Gene3D" id="1.10.510.10">
    <property type="entry name" value="Transferase(Phosphotransferase) domain 1"/>
    <property type="match status" value="1"/>
</dbReference>
<organism evidence="6 7">
    <name type="scientific">Pendulispora brunnea</name>
    <dbReference type="NCBI Taxonomy" id="2905690"/>
    <lineage>
        <taxon>Bacteria</taxon>
        <taxon>Pseudomonadati</taxon>
        <taxon>Myxococcota</taxon>
        <taxon>Myxococcia</taxon>
        <taxon>Myxococcales</taxon>
        <taxon>Sorangiineae</taxon>
        <taxon>Pendulisporaceae</taxon>
        <taxon>Pendulispora</taxon>
    </lineage>
</organism>
<dbReference type="InterPro" id="IPR011009">
    <property type="entry name" value="Kinase-like_dom_sf"/>
</dbReference>
<dbReference type="GO" id="GO:0016301">
    <property type="term" value="F:kinase activity"/>
    <property type="evidence" value="ECO:0007669"/>
    <property type="project" value="UniProtKB-KW"/>
</dbReference>
<evidence type="ECO:0000313" key="6">
    <source>
        <dbReference type="EMBL" id="WXA91277.1"/>
    </source>
</evidence>
<reference evidence="6 7" key="1">
    <citation type="submission" date="2021-12" db="EMBL/GenBank/DDBJ databases">
        <title>Discovery of the Pendulisporaceae a myxobacterial family with distinct sporulation behavior and unique specialized metabolism.</title>
        <authorList>
            <person name="Garcia R."/>
            <person name="Popoff A."/>
            <person name="Bader C.D."/>
            <person name="Loehr J."/>
            <person name="Walesch S."/>
            <person name="Walt C."/>
            <person name="Boldt J."/>
            <person name="Bunk B."/>
            <person name="Haeckl F.J.F.P.J."/>
            <person name="Gunesch A.P."/>
            <person name="Birkelbach J."/>
            <person name="Nuebel U."/>
            <person name="Pietschmann T."/>
            <person name="Bach T."/>
            <person name="Mueller R."/>
        </authorList>
    </citation>
    <scope>NUCLEOTIDE SEQUENCE [LARGE SCALE GENOMIC DNA]</scope>
    <source>
        <strain evidence="6 7">MSr12523</strain>
    </source>
</reference>
<keyword evidence="7" id="KW-1185">Reference proteome</keyword>
<gene>
    <name evidence="6" type="ORF">LZC95_33075</name>
</gene>
<dbReference type="CDD" id="cd14014">
    <property type="entry name" value="STKc_PknB_like"/>
    <property type="match status" value="1"/>
</dbReference>
<keyword evidence="2" id="KW-0547">Nucleotide-binding</keyword>
<dbReference type="SUPFAM" id="SSF48452">
    <property type="entry name" value="TPR-like"/>
    <property type="match status" value="1"/>
</dbReference>
<evidence type="ECO:0000256" key="4">
    <source>
        <dbReference type="ARBA" id="ARBA00022840"/>
    </source>
</evidence>
<dbReference type="Gene3D" id="1.25.40.10">
    <property type="entry name" value="Tetratricopeptide repeat domain"/>
    <property type="match status" value="1"/>
</dbReference>
<dbReference type="InterPro" id="IPR008271">
    <property type="entry name" value="Ser/Thr_kinase_AS"/>
</dbReference>
<keyword evidence="4" id="KW-0067">ATP-binding</keyword>
<dbReference type="EMBL" id="CP089982">
    <property type="protein sequence ID" value="WXA91277.1"/>
    <property type="molecule type" value="Genomic_DNA"/>
</dbReference>
<dbReference type="SMART" id="SM00220">
    <property type="entry name" value="S_TKc"/>
    <property type="match status" value="1"/>
</dbReference>